<dbReference type="GO" id="GO:0004144">
    <property type="term" value="F:diacylglycerol O-acyltransferase activity"/>
    <property type="evidence" value="ECO:0007669"/>
    <property type="project" value="TreeGrafter"/>
</dbReference>
<keyword evidence="13" id="KW-0012">Acyltransferase</keyword>
<dbReference type="EC" id="2.3.1.-" evidence="14"/>
<evidence type="ECO:0000256" key="3">
    <source>
        <dbReference type="ARBA" id="ARBA00005189"/>
    </source>
</evidence>
<comment type="subcellular location">
    <subcellularLocation>
        <location evidence="1 14">Endoplasmic reticulum membrane</location>
        <topology evidence="1 14">Multi-pass membrane protein</topology>
    </subcellularLocation>
</comment>
<evidence type="ECO:0000256" key="1">
    <source>
        <dbReference type="ARBA" id="ARBA00004477"/>
    </source>
</evidence>
<keyword evidence="9 14" id="KW-0256">Endoplasmic reticulum</keyword>
<protein>
    <recommendedName>
        <fullName evidence="14">Acyltransferase</fullName>
        <ecNumber evidence="14">2.3.1.-</ecNumber>
    </recommendedName>
</protein>
<dbReference type="CDD" id="cd07987">
    <property type="entry name" value="LPLAT_MGAT-like"/>
    <property type="match status" value="1"/>
</dbReference>
<evidence type="ECO:0000256" key="9">
    <source>
        <dbReference type="ARBA" id="ARBA00022824"/>
    </source>
</evidence>
<keyword evidence="6 14" id="KW-0808">Transferase</keyword>
<keyword evidence="16" id="KW-1185">Reference proteome</keyword>
<evidence type="ECO:0000256" key="13">
    <source>
        <dbReference type="ARBA" id="ARBA00023315"/>
    </source>
</evidence>
<evidence type="ECO:0000313" key="16">
    <source>
        <dbReference type="Proteomes" id="UP000241769"/>
    </source>
</evidence>
<dbReference type="PANTHER" id="PTHR12317">
    <property type="entry name" value="DIACYLGLYCEROL O-ACYLTRANSFERASE"/>
    <property type="match status" value="1"/>
</dbReference>
<dbReference type="STRING" id="1890364.A0A2P6NQ39"/>
<comment type="pathway">
    <text evidence="2">Glycerolipid metabolism; triacylglycerol biosynthesis.</text>
</comment>
<evidence type="ECO:0000313" key="15">
    <source>
        <dbReference type="EMBL" id="PRP86074.1"/>
    </source>
</evidence>
<comment type="caution">
    <text evidence="15">The sequence shown here is derived from an EMBL/GenBank/DDBJ whole genome shotgun (WGS) entry which is preliminary data.</text>
</comment>
<name>A0A2P6NQ39_9EUKA</name>
<comment type="pathway">
    <text evidence="3">Lipid metabolism.</text>
</comment>
<keyword evidence="8" id="KW-0319">Glycerol metabolism</keyword>
<dbReference type="InterPro" id="IPR007130">
    <property type="entry name" value="DAGAT"/>
</dbReference>
<dbReference type="EMBL" id="MDYQ01000035">
    <property type="protein sequence ID" value="PRP86074.1"/>
    <property type="molecule type" value="Genomic_DNA"/>
</dbReference>
<evidence type="ECO:0000256" key="14">
    <source>
        <dbReference type="RuleBase" id="RU367023"/>
    </source>
</evidence>
<sequence length="367" mass="41803">MKTPIGSSTIDHNVDHTTDSMERIKNFVEQIPIYNPLSDLSKAYRNPLATFAVAFWMALMPLSVLGQLLVWFNPFLWPYWLWINMDSAPVKGGRVLPWVRNWTIWKYFKSYFPVNIVKEVDLPSDTNYLFAAHPHGILPLGLWCNFATEANHISEEFPGINFSLCTLESNFTIPFLRDLMLSLGILPVSEESIRYVLEKTGVHGREKGKASAIIDVVGGSAESLDVQPGRARLTLKKRTGFARIAIETGSDLVPVFTFGENEMFYQVDNPRGSWLRFIQETLKTLIGMSPTLFWGVSIKGPDWGFLPMQVPLTSVVGRPIKVQKMEKATDEAIENLKAQYIRELKALYDRHKDTYAKDRKEELDIVQ</sequence>
<dbReference type="AlphaFoldDB" id="A0A2P6NQ39"/>
<dbReference type="GO" id="GO:0005789">
    <property type="term" value="C:endoplasmic reticulum membrane"/>
    <property type="evidence" value="ECO:0007669"/>
    <property type="project" value="UniProtKB-SubCell"/>
</dbReference>
<dbReference type="GO" id="GO:0006071">
    <property type="term" value="P:glycerol metabolic process"/>
    <property type="evidence" value="ECO:0007669"/>
    <property type="project" value="UniProtKB-KW"/>
</dbReference>
<evidence type="ECO:0000256" key="6">
    <source>
        <dbReference type="ARBA" id="ARBA00022679"/>
    </source>
</evidence>
<feature type="transmembrane region" description="Helical" evidence="14">
    <location>
        <begin position="48"/>
        <end position="72"/>
    </location>
</feature>
<keyword evidence="10 14" id="KW-1133">Transmembrane helix</keyword>
<evidence type="ECO:0000256" key="5">
    <source>
        <dbReference type="ARBA" id="ARBA00022516"/>
    </source>
</evidence>
<evidence type="ECO:0000256" key="4">
    <source>
        <dbReference type="ARBA" id="ARBA00005420"/>
    </source>
</evidence>
<keyword evidence="11" id="KW-0443">Lipid metabolism</keyword>
<dbReference type="Pfam" id="PF03982">
    <property type="entry name" value="DAGAT"/>
    <property type="match status" value="1"/>
</dbReference>
<evidence type="ECO:0000256" key="7">
    <source>
        <dbReference type="ARBA" id="ARBA00022692"/>
    </source>
</evidence>
<dbReference type="InParanoid" id="A0A2P6NQ39"/>
<organism evidence="15 16">
    <name type="scientific">Planoprotostelium fungivorum</name>
    <dbReference type="NCBI Taxonomy" id="1890364"/>
    <lineage>
        <taxon>Eukaryota</taxon>
        <taxon>Amoebozoa</taxon>
        <taxon>Evosea</taxon>
        <taxon>Variosea</taxon>
        <taxon>Cavosteliida</taxon>
        <taxon>Cavosteliaceae</taxon>
        <taxon>Planoprotostelium</taxon>
    </lineage>
</organism>
<dbReference type="PANTHER" id="PTHR12317:SF0">
    <property type="entry name" value="ACYLTRANSFERASE"/>
    <property type="match status" value="1"/>
</dbReference>
<keyword evidence="5" id="KW-0444">Lipid biosynthesis</keyword>
<evidence type="ECO:0000256" key="2">
    <source>
        <dbReference type="ARBA" id="ARBA00004771"/>
    </source>
</evidence>
<reference evidence="15 16" key="1">
    <citation type="journal article" date="2018" name="Genome Biol. Evol.">
        <title>Multiple Roots of Fruiting Body Formation in Amoebozoa.</title>
        <authorList>
            <person name="Hillmann F."/>
            <person name="Forbes G."/>
            <person name="Novohradska S."/>
            <person name="Ferling I."/>
            <person name="Riege K."/>
            <person name="Groth M."/>
            <person name="Westermann M."/>
            <person name="Marz M."/>
            <person name="Spaller T."/>
            <person name="Winckler T."/>
            <person name="Schaap P."/>
            <person name="Glockner G."/>
        </authorList>
    </citation>
    <scope>NUCLEOTIDE SEQUENCE [LARGE SCALE GENOMIC DNA]</scope>
    <source>
        <strain evidence="15 16">Jena</strain>
    </source>
</reference>
<evidence type="ECO:0000256" key="8">
    <source>
        <dbReference type="ARBA" id="ARBA00022798"/>
    </source>
</evidence>
<dbReference type="Proteomes" id="UP000241769">
    <property type="component" value="Unassembled WGS sequence"/>
</dbReference>
<comment type="caution">
    <text evidence="14">Lacks conserved residue(s) required for the propagation of feature annotation.</text>
</comment>
<evidence type="ECO:0000256" key="10">
    <source>
        <dbReference type="ARBA" id="ARBA00022989"/>
    </source>
</evidence>
<comment type="similarity">
    <text evidence="4 14">Belongs to the diacylglycerol acyltransferase family.</text>
</comment>
<evidence type="ECO:0000256" key="12">
    <source>
        <dbReference type="ARBA" id="ARBA00023136"/>
    </source>
</evidence>
<keyword evidence="12 14" id="KW-0472">Membrane</keyword>
<gene>
    <name evidence="15" type="ORF">PROFUN_03061</name>
</gene>
<evidence type="ECO:0000256" key="11">
    <source>
        <dbReference type="ARBA" id="ARBA00023098"/>
    </source>
</evidence>
<dbReference type="GO" id="GO:0019432">
    <property type="term" value="P:triglyceride biosynthetic process"/>
    <property type="evidence" value="ECO:0007669"/>
    <property type="project" value="TreeGrafter"/>
</dbReference>
<accession>A0A2P6NQ39</accession>
<keyword evidence="7 14" id="KW-0812">Transmembrane</keyword>
<dbReference type="OrthoDB" id="264532at2759"/>
<proteinExistence type="inferred from homology"/>